<sequence>MSKLTTLSVLLEQEVKDLYNAETQLVKALPKMAKAANDKALKEAFETHLEETKGHVERLKKVADLLGIKPIGKICKAMQGLVEEGGETIEEKGEGVLRDIALIVAAQKVEHYEISGYGSLKTLAGVLGHDDLVELLQTTEDEEGEADKKLTSIAERLLPQALELEPA</sequence>
<dbReference type="AlphaFoldDB" id="A0A975G5J8"/>
<keyword evidence="2" id="KW-1185">Reference proteome</keyword>
<dbReference type="CDD" id="cd07909">
    <property type="entry name" value="YciF"/>
    <property type="match status" value="1"/>
</dbReference>
<dbReference type="InterPro" id="IPR009078">
    <property type="entry name" value="Ferritin-like_SF"/>
</dbReference>
<dbReference type="Proteomes" id="UP000676169">
    <property type="component" value="Chromosome"/>
</dbReference>
<dbReference type="Pfam" id="PF05974">
    <property type="entry name" value="DUF892"/>
    <property type="match status" value="1"/>
</dbReference>
<dbReference type="Gene3D" id="1.20.1260.10">
    <property type="match status" value="1"/>
</dbReference>
<dbReference type="PANTHER" id="PTHR30565">
    <property type="entry name" value="PROTEIN YCIF"/>
    <property type="match status" value="1"/>
</dbReference>
<organism evidence="1 2">
    <name type="scientific">Luteolibacter ambystomatis</name>
    <dbReference type="NCBI Taxonomy" id="2824561"/>
    <lineage>
        <taxon>Bacteria</taxon>
        <taxon>Pseudomonadati</taxon>
        <taxon>Verrucomicrobiota</taxon>
        <taxon>Verrucomicrobiia</taxon>
        <taxon>Verrucomicrobiales</taxon>
        <taxon>Verrucomicrobiaceae</taxon>
        <taxon>Luteolibacter</taxon>
    </lineage>
</organism>
<dbReference type="InterPro" id="IPR012347">
    <property type="entry name" value="Ferritin-like"/>
</dbReference>
<dbReference type="InterPro" id="IPR047114">
    <property type="entry name" value="YciF"/>
</dbReference>
<evidence type="ECO:0000313" key="1">
    <source>
        <dbReference type="EMBL" id="QUE49250.1"/>
    </source>
</evidence>
<proteinExistence type="predicted"/>
<dbReference type="PANTHER" id="PTHR30565:SF9">
    <property type="entry name" value="PROTEIN YCIF"/>
    <property type="match status" value="1"/>
</dbReference>
<evidence type="ECO:0000313" key="2">
    <source>
        <dbReference type="Proteomes" id="UP000676169"/>
    </source>
</evidence>
<gene>
    <name evidence="1" type="ORF">KBB96_10230</name>
</gene>
<accession>A0A975G5J8</accession>
<name>A0A975G5J8_9BACT</name>
<dbReference type="KEGG" id="lamb:KBB96_10230"/>
<dbReference type="InterPro" id="IPR010287">
    <property type="entry name" value="DUF892_YciF-like"/>
</dbReference>
<reference evidence="1" key="1">
    <citation type="submission" date="2021-04" db="EMBL/GenBank/DDBJ databases">
        <title>Luteolibacter sp. 32A isolated from the skin of an Anderson's salamander (Ambystoma andersonii).</title>
        <authorList>
            <person name="Spergser J."/>
            <person name="Busse H.-J."/>
        </authorList>
    </citation>
    <scope>NUCLEOTIDE SEQUENCE</scope>
    <source>
        <strain evidence="1">32A</strain>
    </source>
</reference>
<protein>
    <submittedName>
        <fullName evidence="1">Ferritin-like domain-containing protein</fullName>
    </submittedName>
</protein>
<dbReference type="EMBL" id="CP073100">
    <property type="protein sequence ID" value="QUE49250.1"/>
    <property type="molecule type" value="Genomic_DNA"/>
</dbReference>
<dbReference type="RefSeq" id="WP_211629230.1">
    <property type="nucleotide sequence ID" value="NZ_CP073100.1"/>
</dbReference>
<dbReference type="SUPFAM" id="SSF47240">
    <property type="entry name" value="Ferritin-like"/>
    <property type="match status" value="1"/>
</dbReference>